<dbReference type="InterPro" id="IPR036864">
    <property type="entry name" value="Zn2-C6_fun-type_DNA-bd_sf"/>
</dbReference>
<organism evidence="9 10">
    <name type="scientific">Lasiodiplodia theobromae</name>
    <dbReference type="NCBI Taxonomy" id="45133"/>
    <lineage>
        <taxon>Eukaryota</taxon>
        <taxon>Fungi</taxon>
        <taxon>Dikarya</taxon>
        <taxon>Ascomycota</taxon>
        <taxon>Pezizomycotina</taxon>
        <taxon>Dothideomycetes</taxon>
        <taxon>Dothideomycetes incertae sedis</taxon>
        <taxon>Botryosphaeriales</taxon>
        <taxon>Botryosphaeriaceae</taxon>
        <taxon>Lasiodiplodia</taxon>
    </lineage>
</organism>
<dbReference type="InterPro" id="IPR051127">
    <property type="entry name" value="Fungal_SecMet_Regulators"/>
</dbReference>
<feature type="region of interest" description="Disordered" evidence="6">
    <location>
        <begin position="213"/>
        <end position="248"/>
    </location>
</feature>
<evidence type="ECO:0000259" key="8">
    <source>
        <dbReference type="PROSITE" id="PS50048"/>
    </source>
</evidence>
<dbReference type="GO" id="GO:0008270">
    <property type="term" value="F:zinc ion binding"/>
    <property type="evidence" value="ECO:0007669"/>
    <property type="project" value="InterPro"/>
</dbReference>
<dbReference type="CDD" id="cd00067">
    <property type="entry name" value="GAL4"/>
    <property type="match status" value="1"/>
</dbReference>
<sequence>MPPRRATDADGDSDPERSKRRRISLACSTCRSRKSRCDGKRPKCSSCTALGFECSYVQSASSSNVIVGKEYLSDLESRLERVEARLFAAANGELHEDQIGSRPLISPTNSSTNAAPPQATAPEEDEGGTGTETSDQRTTTPLITFQFEHRSDEAEGATDGIGSISFADEEDSAFLGPSSNIAFMRHLGPALARISPAGRADTSHLQVSSIPSHLEGEMVRTSRRASPPTSSGPSHFSAATANGGRENTFALPPDEDVRRLMNMYFSNTGILFPYIHEETFRQKYEEMKRKGPSSVQKTWLSLLNVMLAFAISTSHGQESSFVKRQKDSDVFFRRSISLCKEQMFRASNLETVQLQLLTSQYLQGSHKSLQTWMVHGVAVKGALQLGLHCQNASAAFTPIEKEFRKRTWYGCILLDRTLSMTFGRPPSIPEEYIKIDLPAPEPPLSNTAGVVDHHSKAISLMFFKATISLYSILNQTITRCYDSNLGYSTGPVPITKTVHHVFALETQLQDWKSSLPADLHYHEPKSPPNTTTPASPLPTTNLIHTRAATVLILRYLNLRILVHRPILTTILDSVAANAAHHPPDLLLKQVGAYNLNCCLESALSIITIVRTTLRSAPQALGAWWFTLYYTFNAALVICAALIVRRSGISGEVVPGQGFAFACEDAEARDALDAAIEALAVLDRGNRMVDKCRNHLVVSKEPAVEAVSSLLSPPTGPGANGSANAFGNGTIPDLTNPFGPFGTSPAGVELGEFLTDMDTEILNMFFA</sequence>
<evidence type="ECO:0000256" key="6">
    <source>
        <dbReference type="SAM" id="MobiDB-lite"/>
    </source>
</evidence>
<dbReference type="SMART" id="SM00906">
    <property type="entry name" value="Fungal_trans"/>
    <property type="match status" value="1"/>
</dbReference>
<evidence type="ECO:0000256" key="7">
    <source>
        <dbReference type="SAM" id="Phobius"/>
    </source>
</evidence>
<protein>
    <submittedName>
        <fullName evidence="9">Thiamine repressible genes regulatory protein thi1</fullName>
    </submittedName>
</protein>
<dbReference type="CDD" id="cd12148">
    <property type="entry name" value="fungal_TF_MHR"/>
    <property type="match status" value="1"/>
</dbReference>
<dbReference type="PROSITE" id="PS00463">
    <property type="entry name" value="ZN2_CY6_FUNGAL_1"/>
    <property type="match status" value="1"/>
</dbReference>
<keyword evidence="7" id="KW-0472">Membrane</keyword>
<keyword evidence="7" id="KW-0812">Transmembrane</keyword>
<name>A0A5N5DD35_9PEZI</name>
<dbReference type="SMART" id="SM00066">
    <property type="entry name" value="GAL4"/>
    <property type="match status" value="1"/>
</dbReference>
<evidence type="ECO:0000256" key="2">
    <source>
        <dbReference type="ARBA" id="ARBA00023015"/>
    </source>
</evidence>
<reference evidence="9 10" key="1">
    <citation type="journal article" date="2019" name="Sci. Rep.">
        <title>A multi-omics analysis of the grapevine pathogen Lasiodiplodia theobromae reveals that temperature affects the expression of virulence- and pathogenicity-related genes.</title>
        <authorList>
            <person name="Felix C."/>
            <person name="Meneses R."/>
            <person name="Goncalves M.F.M."/>
            <person name="Tilleman L."/>
            <person name="Duarte A.S."/>
            <person name="Jorrin-Novo J.V."/>
            <person name="Van de Peer Y."/>
            <person name="Deforce D."/>
            <person name="Van Nieuwerburgh F."/>
            <person name="Esteves A.C."/>
            <person name="Alves A."/>
        </authorList>
    </citation>
    <scope>NUCLEOTIDE SEQUENCE [LARGE SCALE GENOMIC DNA]</scope>
    <source>
        <strain evidence="9 10">LA-SOL3</strain>
    </source>
</reference>
<comment type="caution">
    <text evidence="9">The sequence shown here is derived from an EMBL/GenBank/DDBJ whole genome shotgun (WGS) entry which is preliminary data.</text>
</comment>
<evidence type="ECO:0000256" key="4">
    <source>
        <dbReference type="ARBA" id="ARBA00023163"/>
    </source>
</evidence>
<feature type="compositionally biased region" description="Polar residues" evidence="6">
    <location>
        <begin position="106"/>
        <end position="115"/>
    </location>
</feature>
<keyword evidence="5" id="KW-0539">Nucleus</keyword>
<dbReference type="PANTHER" id="PTHR47424">
    <property type="entry name" value="REGULATORY PROTEIN GAL4"/>
    <property type="match status" value="1"/>
</dbReference>
<evidence type="ECO:0000313" key="9">
    <source>
        <dbReference type="EMBL" id="KAB2575595.1"/>
    </source>
</evidence>
<keyword evidence="4" id="KW-0804">Transcription</keyword>
<gene>
    <name evidence="9" type="primary">thi1_1</name>
    <name evidence="9" type="ORF">DBV05_g5699</name>
</gene>
<dbReference type="GO" id="GO:0005634">
    <property type="term" value="C:nucleus"/>
    <property type="evidence" value="ECO:0007669"/>
    <property type="project" value="TreeGrafter"/>
</dbReference>
<feature type="compositionally biased region" description="Low complexity" evidence="6">
    <location>
        <begin position="224"/>
        <end position="234"/>
    </location>
</feature>
<dbReference type="OrthoDB" id="10260017at2759"/>
<dbReference type="GO" id="GO:0000978">
    <property type="term" value="F:RNA polymerase II cis-regulatory region sequence-specific DNA binding"/>
    <property type="evidence" value="ECO:0007669"/>
    <property type="project" value="TreeGrafter"/>
</dbReference>
<keyword evidence="7" id="KW-1133">Transmembrane helix</keyword>
<feature type="region of interest" description="Disordered" evidence="6">
    <location>
        <begin position="1"/>
        <end position="20"/>
    </location>
</feature>
<dbReference type="Gene3D" id="4.10.240.10">
    <property type="entry name" value="Zn(2)-C6 fungal-type DNA-binding domain"/>
    <property type="match status" value="1"/>
</dbReference>
<dbReference type="SUPFAM" id="SSF57701">
    <property type="entry name" value="Zn2/Cys6 DNA-binding domain"/>
    <property type="match status" value="1"/>
</dbReference>
<dbReference type="PROSITE" id="PS50048">
    <property type="entry name" value="ZN2_CY6_FUNGAL_2"/>
    <property type="match status" value="1"/>
</dbReference>
<feature type="transmembrane region" description="Helical" evidence="7">
    <location>
        <begin position="622"/>
        <end position="643"/>
    </location>
</feature>
<feature type="domain" description="Zn(2)-C6 fungal-type" evidence="8">
    <location>
        <begin position="26"/>
        <end position="56"/>
    </location>
</feature>
<dbReference type="GO" id="GO:0006351">
    <property type="term" value="P:DNA-templated transcription"/>
    <property type="evidence" value="ECO:0007669"/>
    <property type="project" value="InterPro"/>
</dbReference>
<dbReference type="GO" id="GO:0000435">
    <property type="term" value="P:positive regulation of transcription from RNA polymerase II promoter by galactose"/>
    <property type="evidence" value="ECO:0007669"/>
    <property type="project" value="TreeGrafter"/>
</dbReference>
<dbReference type="PANTHER" id="PTHR47424:SF3">
    <property type="entry name" value="REGULATORY PROTEIN GAL4"/>
    <property type="match status" value="1"/>
</dbReference>
<dbReference type="InterPro" id="IPR007219">
    <property type="entry name" value="XnlR_reg_dom"/>
</dbReference>
<evidence type="ECO:0000256" key="1">
    <source>
        <dbReference type="ARBA" id="ARBA00022723"/>
    </source>
</evidence>
<proteinExistence type="predicted"/>
<dbReference type="EMBL" id="VCHE01000031">
    <property type="protein sequence ID" value="KAB2575595.1"/>
    <property type="molecule type" value="Genomic_DNA"/>
</dbReference>
<dbReference type="Pfam" id="PF00172">
    <property type="entry name" value="Zn_clus"/>
    <property type="match status" value="1"/>
</dbReference>
<accession>A0A5N5DD35</accession>
<keyword evidence="3" id="KW-0238">DNA-binding</keyword>
<evidence type="ECO:0000256" key="5">
    <source>
        <dbReference type="ARBA" id="ARBA00023242"/>
    </source>
</evidence>
<dbReference type="InterPro" id="IPR001138">
    <property type="entry name" value="Zn2Cys6_DnaBD"/>
</dbReference>
<dbReference type="GO" id="GO:0000981">
    <property type="term" value="F:DNA-binding transcription factor activity, RNA polymerase II-specific"/>
    <property type="evidence" value="ECO:0007669"/>
    <property type="project" value="InterPro"/>
</dbReference>
<dbReference type="Proteomes" id="UP000325902">
    <property type="component" value="Unassembled WGS sequence"/>
</dbReference>
<feature type="region of interest" description="Disordered" evidence="6">
    <location>
        <begin position="98"/>
        <end position="138"/>
    </location>
</feature>
<keyword evidence="10" id="KW-1185">Reference proteome</keyword>
<dbReference type="AlphaFoldDB" id="A0A5N5DD35"/>
<evidence type="ECO:0000313" key="10">
    <source>
        <dbReference type="Proteomes" id="UP000325902"/>
    </source>
</evidence>
<keyword evidence="2" id="KW-0805">Transcription regulation</keyword>
<evidence type="ECO:0000256" key="3">
    <source>
        <dbReference type="ARBA" id="ARBA00023125"/>
    </source>
</evidence>
<dbReference type="Pfam" id="PF04082">
    <property type="entry name" value="Fungal_trans"/>
    <property type="match status" value="1"/>
</dbReference>
<keyword evidence="1" id="KW-0479">Metal-binding</keyword>